<feature type="domain" description="Integrase zinc-binding" evidence="10">
    <location>
        <begin position="418"/>
        <end position="474"/>
    </location>
</feature>
<keyword evidence="6" id="KW-0378">Hydrolase</keyword>
<dbReference type="GO" id="GO:0016787">
    <property type="term" value="F:hydrolase activity"/>
    <property type="evidence" value="ECO:0007669"/>
    <property type="project" value="UniProtKB-KW"/>
</dbReference>
<name>A0A423U1Z3_PENVA</name>
<dbReference type="PANTHER" id="PTHR37984:SF5">
    <property type="entry name" value="PROTEIN NYNRIN-LIKE"/>
    <property type="match status" value="1"/>
</dbReference>
<keyword evidence="5" id="KW-0255">Endonuclease</keyword>
<keyword evidence="2" id="KW-0808">Transferase</keyword>
<dbReference type="PANTHER" id="PTHR37984">
    <property type="entry name" value="PROTEIN CBG26694"/>
    <property type="match status" value="1"/>
</dbReference>
<dbReference type="InterPro" id="IPR041373">
    <property type="entry name" value="RT_RNaseH"/>
</dbReference>
<proteinExistence type="predicted"/>
<evidence type="ECO:0000256" key="6">
    <source>
        <dbReference type="ARBA" id="ARBA00022801"/>
    </source>
</evidence>
<keyword evidence="7" id="KW-0695">RNA-directed DNA polymerase</keyword>
<keyword evidence="4" id="KW-0540">Nuclease</keyword>
<dbReference type="SUPFAM" id="SSF56672">
    <property type="entry name" value="DNA/RNA polymerases"/>
    <property type="match status" value="2"/>
</dbReference>
<keyword evidence="12" id="KW-1185">Reference proteome</keyword>
<evidence type="ECO:0000256" key="8">
    <source>
        <dbReference type="SAM" id="MobiDB-lite"/>
    </source>
</evidence>
<evidence type="ECO:0000256" key="4">
    <source>
        <dbReference type="ARBA" id="ARBA00022722"/>
    </source>
</evidence>
<dbReference type="AlphaFoldDB" id="A0A423U1Z3"/>
<dbReference type="Gene3D" id="3.10.10.10">
    <property type="entry name" value="HIV Type 1 Reverse Transcriptase, subunit A, domain 1"/>
    <property type="match status" value="1"/>
</dbReference>
<evidence type="ECO:0000256" key="7">
    <source>
        <dbReference type="ARBA" id="ARBA00022918"/>
    </source>
</evidence>
<evidence type="ECO:0000256" key="1">
    <source>
        <dbReference type="ARBA" id="ARBA00012493"/>
    </source>
</evidence>
<dbReference type="OrthoDB" id="6347579at2759"/>
<gene>
    <name evidence="11" type="ORF">C7M84_024098</name>
</gene>
<dbReference type="Gene3D" id="3.10.20.370">
    <property type="match status" value="1"/>
</dbReference>
<dbReference type="Proteomes" id="UP000283509">
    <property type="component" value="Unassembled WGS sequence"/>
</dbReference>
<dbReference type="Pfam" id="PF17917">
    <property type="entry name" value="RT_RNaseH"/>
    <property type="match status" value="1"/>
</dbReference>
<dbReference type="Pfam" id="PF17921">
    <property type="entry name" value="Integrase_H2C2"/>
    <property type="match status" value="1"/>
</dbReference>
<dbReference type="CDD" id="cd09274">
    <property type="entry name" value="RNase_HI_RT_Ty3"/>
    <property type="match status" value="1"/>
</dbReference>
<dbReference type="EMBL" id="QCYY01000781">
    <property type="protein sequence ID" value="ROT82727.1"/>
    <property type="molecule type" value="Genomic_DNA"/>
</dbReference>
<reference evidence="11 12" key="2">
    <citation type="submission" date="2019-01" db="EMBL/GenBank/DDBJ databases">
        <title>The decoding of complex shrimp genome reveals the adaptation for benthos swimmer, frequently molting mechanism and breeding impact on genome.</title>
        <authorList>
            <person name="Sun Y."/>
            <person name="Gao Y."/>
            <person name="Yu Y."/>
        </authorList>
    </citation>
    <scope>NUCLEOTIDE SEQUENCE [LARGE SCALE GENOMIC DNA]</scope>
    <source>
        <tissue evidence="11">Muscle</tissue>
    </source>
</reference>
<dbReference type="FunFam" id="3.10.20.370:FF:000001">
    <property type="entry name" value="Retrovirus-related Pol polyprotein from transposon 17.6-like protein"/>
    <property type="match status" value="1"/>
</dbReference>
<dbReference type="GO" id="GO:0003964">
    <property type="term" value="F:RNA-directed DNA polymerase activity"/>
    <property type="evidence" value="ECO:0007669"/>
    <property type="project" value="UniProtKB-KW"/>
</dbReference>
<keyword evidence="3" id="KW-0548">Nucleotidyltransferase</keyword>
<dbReference type="InterPro" id="IPR041588">
    <property type="entry name" value="Integrase_H2C2"/>
</dbReference>
<reference evidence="11 12" key="1">
    <citation type="submission" date="2018-04" db="EMBL/GenBank/DDBJ databases">
        <authorList>
            <person name="Zhang X."/>
            <person name="Yuan J."/>
            <person name="Li F."/>
            <person name="Xiang J."/>
        </authorList>
    </citation>
    <scope>NUCLEOTIDE SEQUENCE [LARGE SCALE GENOMIC DNA]</scope>
    <source>
        <tissue evidence="11">Muscle</tissue>
    </source>
</reference>
<sequence>MEDPCLLGLDYLARVEACVDLQRGRMTVRGHEVPRILGEHAPVAQQPHRRVPPAKREEMQCTIQEMAEAGIIERSNSSWCSPVVLVTKKDGSKRFCVDYRALNAVTVTNAYPLPRIDDTLDALTKDDIPGSRGGQTRSADGPIESVSSGGLASAKDCCRAEKLLGTVHILQEICARLCHHSRTIASADKERSDLPYILDTDASQEGLLSQLKDGQEYVVAYYSCKFSKPERNYCVTRKELAAVVKGLSHFHHYLYGAQFTIRTDHAALRWLKTLKEPEGQLARWLGKLEQYNYQVVHRAGRVHSNADSLSRRPCEPDCNHCFRRESEITCRRLVVSESIAEADKRWREDQQKDQDLAPVIQWLEAGKKRPQWEAVSPESPATKFLVDQWEALRLENGVLQRSWVDAATGKQQWLIVAPLSRREGLLKEVHSGKTSGHLGIKRTMEKLRRRVYWVGLRQDVQEWCRTCQVCAAKKGPAQKTRA</sequence>
<organism evidence="11 12">
    <name type="scientific">Penaeus vannamei</name>
    <name type="common">Whiteleg shrimp</name>
    <name type="synonym">Litopenaeus vannamei</name>
    <dbReference type="NCBI Taxonomy" id="6689"/>
    <lineage>
        <taxon>Eukaryota</taxon>
        <taxon>Metazoa</taxon>
        <taxon>Ecdysozoa</taxon>
        <taxon>Arthropoda</taxon>
        <taxon>Crustacea</taxon>
        <taxon>Multicrustacea</taxon>
        <taxon>Malacostraca</taxon>
        <taxon>Eumalacostraca</taxon>
        <taxon>Eucarida</taxon>
        <taxon>Decapoda</taxon>
        <taxon>Dendrobranchiata</taxon>
        <taxon>Penaeoidea</taxon>
        <taxon>Penaeidae</taxon>
        <taxon>Penaeus</taxon>
    </lineage>
</organism>
<evidence type="ECO:0000313" key="12">
    <source>
        <dbReference type="Proteomes" id="UP000283509"/>
    </source>
</evidence>
<dbReference type="EC" id="2.7.7.49" evidence="1"/>
<evidence type="ECO:0000256" key="2">
    <source>
        <dbReference type="ARBA" id="ARBA00022679"/>
    </source>
</evidence>
<dbReference type="FunFam" id="1.10.340.70:FF:000001">
    <property type="entry name" value="Retrovirus-related Pol polyprotein from transposon gypsy-like Protein"/>
    <property type="match status" value="1"/>
</dbReference>
<dbReference type="GO" id="GO:0004519">
    <property type="term" value="F:endonuclease activity"/>
    <property type="evidence" value="ECO:0007669"/>
    <property type="project" value="UniProtKB-KW"/>
</dbReference>
<evidence type="ECO:0000259" key="9">
    <source>
        <dbReference type="Pfam" id="PF17917"/>
    </source>
</evidence>
<dbReference type="InterPro" id="IPR050951">
    <property type="entry name" value="Retrovirus_Pol_polyprotein"/>
</dbReference>
<dbReference type="Gene3D" id="1.10.340.70">
    <property type="match status" value="1"/>
</dbReference>
<evidence type="ECO:0000256" key="5">
    <source>
        <dbReference type="ARBA" id="ARBA00022759"/>
    </source>
</evidence>
<evidence type="ECO:0000256" key="3">
    <source>
        <dbReference type="ARBA" id="ARBA00022695"/>
    </source>
</evidence>
<feature type="domain" description="Reverse transcriptase RNase H-like" evidence="9">
    <location>
        <begin position="193"/>
        <end position="291"/>
    </location>
</feature>
<comment type="caution">
    <text evidence="11">The sequence shown here is derived from an EMBL/GenBank/DDBJ whole genome shotgun (WGS) entry which is preliminary data.</text>
</comment>
<protein>
    <recommendedName>
        <fullName evidence="1">RNA-directed DNA polymerase</fullName>
        <ecNumber evidence="1">2.7.7.49</ecNumber>
    </recommendedName>
</protein>
<feature type="region of interest" description="Disordered" evidence="8">
    <location>
        <begin position="124"/>
        <end position="148"/>
    </location>
</feature>
<evidence type="ECO:0000313" key="11">
    <source>
        <dbReference type="EMBL" id="ROT82727.1"/>
    </source>
</evidence>
<accession>A0A423U1Z3</accession>
<evidence type="ECO:0000259" key="10">
    <source>
        <dbReference type="Pfam" id="PF17921"/>
    </source>
</evidence>
<dbReference type="InterPro" id="IPR043502">
    <property type="entry name" value="DNA/RNA_pol_sf"/>
</dbReference>